<evidence type="ECO:0000313" key="5">
    <source>
        <dbReference type="Proteomes" id="UP001209803"/>
    </source>
</evidence>
<feature type="signal peptide" evidence="2">
    <location>
        <begin position="1"/>
        <end position="22"/>
    </location>
</feature>
<dbReference type="InterPro" id="IPR015917">
    <property type="entry name" value="Pept_C14A"/>
</dbReference>
<evidence type="ECO:0000256" key="2">
    <source>
        <dbReference type="SAM" id="SignalP"/>
    </source>
</evidence>
<feature type="domain" description="Caspase family p20" evidence="3">
    <location>
        <begin position="23"/>
        <end position="152"/>
    </location>
</feature>
<keyword evidence="2" id="KW-0732">Signal</keyword>
<dbReference type="SUPFAM" id="SSF52129">
    <property type="entry name" value="Caspase-like"/>
    <property type="match status" value="1"/>
</dbReference>
<feature type="chain" id="PRO_5047273786" evidence="2">
    <location>
        <begin position="23"/>
        <end position="382"/>
    </location>
</feature>
<dbReference type="InterPro" id="IPR029030">
    <property type="entry name" value="Caspase-like_dom_sf"/>
</dbReference>
<dbReference type="PANTHER" id="PTHR22576">
    <property type="entry name" value="MUCOSA ASSOCIATED LYMPHOID TISSUE LYMPHOMA TRANSLOCATION PROTEIN 1/PARACASPASE"/>
    <property type="match status" value="1"/>
</dbReference>
<dbReference type="InterPro" id="IPR001309">
    <property type="entry name" value="Pept_C14_p20"/>
</dbReference>
<dbReference type="PROSITE" id="PS50208">
    <property type="entry name" value="CASPASE_P20"/>
    <property type="match status" value="1"/>
</dbReference>
<name>A0ABY8F7J2_9HYPH</name>
<dbReference type="Proteomes" id="UP001209803">
    <property type="component" value="Chromosome"/>
</dbReference>
<accession>A0ABY8F7J2</accession>
<dbReference type="RefSeq" id="WP_265683911.1">
    <property type="nucleotide sequence ID" value="NZ_CP120863.1"/>
</dbReference>
<dbReference type="SMART" id="SM00115">
    <property type="entry name" value="CASc"/>
    <property type="match status" value="1"/>
</dbReference>
<gene>
    <name evidence="4" type="ORF">K1718_08925</name>
</gene>
<evidence type="ECO:0000259" key="3">
    <source>
        <dbReference type="PROSITE" id="PS50208"/>
    </source>
</evidence>
<comment type="similarity">
    <text evidence="1">Belongs to the peptidase C14A family.</text>
</comment>
<evidence type="ECO:0000256" key="1">
    <source>
        <dbReference type="ARBA" id="ARBA00010134"/>
    </source>
</evidence>
<keyword evidence="5" id="KW-1185">Reference proteome</keyword>
<sequence length="382" mass="41102">MRKAAAALVGTVLFLLPFSAVADGKLALIIGNAAYDNVLPLDNPPRDADLASRTFAALGFETRLVLNADASEMRTALAAFRQDAVDVDVAAIFFAGHGVQADNVNYLLATDTGAATRAVFEETAVRMEEFLEALGASSGVKLLIVDACRDNPFAATRSLEKLFNPDASGLSRVNHQLSDLMVIYSAQPNHLAYDGDGQNSPFMEAFSSVLTAQEEVKLTEALIDITNFVRTRTGDKQLPYTEGTLSVHLQLTLEHPLQTAMPVDEGSCPADGEILSLEAPDRYLEYDDDLQALVLTDRGNTFLEVCVLNGALLVSGGFGQTYSPADLRNPDDGGAGYYFKTGGGHDAHLWFYADPANPDATVEIGLYVNGKERSWITTGWVL</sequence>
<dbReference type="Pfam" id="PF00656">
    <property type="entry name" value="Peptidase_C14"/>
    <property type="match status" value="1"/>
</dbReference>
<dbReference type="InterPro" id="IPR011600">
    <property type="entry name" value="Pept_C14_caspase"/>
</dbReference>
<protein>
    <submittedName>
        <fullName evidence="4">Caspase family protein</fullName>
    </submittedName>
</protein>
<organism evidence="4 5">
    <name type="scientific">Roseibium porphyridii</name>
    <dbReference type="NCBI Taxonomy" id="2866279"/>
    <lineage>
        <taxon>Bacteria</taxon>
        <taxon>Pseudomonadati</taxon>
        <taxon>Pseudomonadota</taxon>
        <taxon>Alphaproteobacteria</taxon>
        <taxon>Hyphomicrobiales</taxon>
        <taxon>Stappiaceae</taxon>
        <taxon>Roseibium</taxon>
    </lineage>
</organism>
<evidence type="ECO:0000313" key="4">
    <source>
        <dbReference type="EMBL" id="WFE91465.1"/>
    </source>
</evidence>
<dbReference type="InterPro" id="IPR052039">
    <property type="entry name" value="Caspase-related_regulators"/>
</dbReference>
<dbReference type="EMBL" id="CP120863">
    <property type="protein sequence ID" value="WFE91465.1"/>
    <property type="molecule type" value="Genomic_DNA"/>
</dbReference>
<proteinExistence type="inferred from homology"/>
<dbReference type="Gene3D" id="3.40.50.1460">
    <property type="match status" value="1"/>
</dbReference>
<dbReference type="PANTHER" id="PTHR22576:SF37">
    <property type="entry name" value="MUCOSA-ASSOCIATED LYMPHOID TISSUE LYMPHOMA TRANSLOCATION PROTEIN 1"/>
    <property type="match status" value="1"/>
</dbReference>
<reference evidence="4 5" key="1">
    <citation type="submission" date="2023-03" db="EMBL/GenBank/DDBJ databases">
        <title>Roseibium porphyridii sp. nov. and Roseibium rhodosorbium sp. nov. isolated from marine algae, Porphyridium cruentum and Rhodosorus marinus, respectively.</title>
        <authorList>
            <person name="Lee M.W."/>
            <person name="Choi B.J."/>
            <person name="Lee J.K."/>
            <person name="Choi D.G."/>
            <person name="Baek J.H."/>
            <person name="Bayburt H."/>
            <person name="Kim J.M."/>
            <person name="Han D.M."/>
            <person name="Kim K.H."/>
            <person name="Jeon C.O."/>
        </authorList>
    </citation>
    <scope>NUCLEOTIDE SEQUENCE [LARGE SCALE GENOMIC DNA]</scope>
    <source>
        <strain evidence="4 5">KMA01</strain>
    </source>
</reference>